<gene>
    <name evidence="2" type="ORF">CC86DRAFT_469746</name>
</gene>
<evidence type="ECO:0000259" key="1">
    <source>
        <dbReference type="Pfam" id="PF06985"/>
    </source>
</evidence>
<accession>A0A6A6ZPL2</accession>
<keyword evidence="3" id="KW-1185">Reference proteome</keyword>
<dbReference type="PANTHER" id="PTHR24148:SF64">
    <property type="entry name" value="HETEROKARYON INCOMPATIBILITY DOMAIN-CONTAINING PROTEIN"/>
    <property type="match status" value="1"/>
</dbReference>
<protein>
    <recommendedName>
        <fullName evidence="1">Heterokaryon incompatibility domain-containing protein</fullName>
    </recommendedName>
</protein>
<dbReference type="PANTHER" id="PTHR24148">
    <property type="entry name" value="ANKYRIN REPEAT DOMAIN-CONTAINING PROTEIN 39 HOMOLOG-RELATED"/>
    <property type="match status" value="1"/>
</dbReference>
<dbReference type="OrthoDB" id="2157530at2759"/>
<reference evidence="2" key="1">
    <citation type="journal article" date="2020" name="Stud. Mycol.">
        <title>101 Dothideomycetes genomes: a test case for predicting lifestyles and emergence of pathogens.</title>
        <authorList>
            <person name="Haridas S."/>
            <person name="Albert R."/>
            <person name="Binder M."/>
            <person name="Bloem J."/>
            <person name="Labutti K."/>
            <person name="Salamov A."/>
            <person name="Andreopoulos B."/>
            <person name="Baker S."/>
            <person name="Barry K."/>
            <person name="Bills G."/>
            <person name="Bluhm B."/>
            <person name="Cannon C."/>
            <person name="Castanera R."/>
            <person name="Culley D."/>
            <person name="Daum C."/>
            <person name="Ezra D."/>
            <person name="Gonzalez J."/>
            <person name="Henrissat B."/>
            <person name="Kuo A."/>
            <person name="Liang C."/>
            <person name="Lipzen A."/>
            <person name="Lutzoni F."/>
            <person name="Magnuson J."/>
            <person name="Mondo S."/>
            <person name="Nolan M."/>
            <person name="Ohm R."/>
            <person name="Pangilinan J."/>
            <person name="Park H.-J."/>
            <person name="Ramirez L."/>
            <person name="Alfaro M."/>
            <person name="Sun H."/>
            <person name="Tritt A."/>
            <person name="Yoshinaga Y."/>
            <person name="Zwiers L.-H."/>
            <person name="Turgeon B."/>
            <person name="Goodwin S."/>
            <person name="Spatafora J."/>
            <person name="Crous P."/>
            <person name="Grigoriev I."/>
        </authorList>
    </citation>
    <scope>NUCLEOTIDE SEQUENCE</scope>
    <source>
        <strain evidence="2">CBS 113818</strain>
    </source>
</reference>
<evidence type="ECO:0000313" key="2">
    <source>
        <dbReference type="EMBL" id="KAF2822354.1"/>
    </source>
</evidence>
<feature type="domain" description="Heterokaryon incompatibility" evidence="1">
    <location>
        <begin position="1"/>
        <end position="94"/>
    </location>
</feature>
<dbReference type="Pfam" id="PF06985">
    <property type="entry name" value="HET"/>
    <property type="match status" value="1"/>
</dbReference>
<dbReference type="InterPro" id="IPR052895">
    <property type="entry name" value="HetReg/Transcr_Mod"/>
</dbReference>
<dbReference type="AlphaFoldDB" id="A0A6A6ZPL2"/>
<sequence length="409" mass="46767">MCINQYYNTEEGSQVQMMRDIYATATRTIIWLGKGTKATSAAFNFVADFNSARLEGRDAFWQNRDSKARIADSRRNFNYILDYEWWERAWFIQEVVVSSQVLFQSGSHQIKWEDFYNLLVYLTTGDDGPTVAFDKHVQRLRDPNAGTESTPTSLLDLAYAFRYQSATFGSDKIYALLGLLPAGNTCMLQPKYNETPERVFMQFTVSCLKHNKDSRAITYASGVPLQGGYSADVVDRVGDFNPEIHSSMDWSVVLGAWKRVARVNGAEQMRMFNRMITADCWAQEPLDWRQRIPRRGDAARHEEDTAYLKLVNKVCSNRRSFVTQCGQFRLGLWDLRKSDIVCILFGGKTPLIIRQCAARRGQVSGDIQQASLFHKVVGEAYVDGLMYYEGNMQDDIASSKIRPGWFHLL</sequence>
<evidence type="ECO:0000313" key="3">
    <source>
        <dbReference type="Proteomes" id="UP000799424"/>
    </source>
</evidence>
<dbReference type="Proteomes" id="UP000799424">
    <property type="component" value="Unassembled WGS sequence"/>
</dbReference>
<proteinExistence type="predicted"/>
<name>A0A6A6ZPL2_9PLEO</name>
<dbReference type="InterPro" id="IPR010730">
    <property type="entry name" value="HET"/>
</dbReference>
<dbReference type="EMBL" id="MU006234">
    <property type="protein sequence ID" value="KAF2822354.1"/>
    <property type="molecule type" value="Genomic_DNA"/>
</dbReference>
<organism evidence="2 3">
    <name type="scientific">Ophiobolus disseminans</name>
    <dbReference type="NCBI Taxonomy" id="1469910"/>
    <lineage>
        <taxon>Eukaryota</taxon>
        <taxon>Fungi</taxon>
        <taxon>Dikarya</taxon>
        <taxon>Ascomycota</taxon>
        <taxon>Pezizomycotina</taxon>
        <taxon>Dothideomycetes</taxon>
        <taxon>Pleosporomycetidae</taxon>
        <taxon>Pleosporales</taxon>
        <taxon>Pleosporineae</taxon>
        <taxon>Phaeosphaeriaceae</taxon>
        <taxon>Ophiobolus</taxon>
    </lineage>
</organism>